<dbReference type="RefSeq" id="WP_005662783.1">
    <property type="nucleotide sequence ID" value="NZ_CP089168.1"/>
</dbReference>
<evidence type="ECO:0000256" key="10">
    <source>
        <dbReference type="ARBA" id="ARBA00023192"/>
    </source>
</evidence>
<keyword evidence="4 11" id="KW-0997">Cell inner membrane</keyword>
<comment type="function">
    <text evidence="11">High affinity, high specificity proton-dependent sulfate transporter, which mediates sulfate uptake. Provides the sulfur source for the cysteine synthesis pathway.</text>
</comment>
<organism evidence="12 13">
    <name type="scientific">Haemophilus influenzae</name>
    <dbReference type="NCBI Taxonomy" id="727"/>
    <lineage>
        <taxon>Bacteria</taxon>
        <taxon>Pseudomonadati</taxon>
        <taxon>Pseudomonadota</taxon>
        <taxon>Gammaproteobacteria</taxon>
        <taxon>Pasteurellales</taxon>
        <taxon>Pasteurellaceae</taxon>
        <taxon>Haemophilus</taxon>
    </lineage>
</organism>
<dbReference type="Pfam" id="PF07264">
    <property type="entry name" value="EI24"/>
    <property type="match status" value="1"/>
</dbReference>
<dbReference type="GO" id="GO:0005886">
    <property type="term" value="C:plasma membrane"/>
    <property type="evidence" value="ECO:0007669"/>
    <property type="project" value="UniProtKB-SubCell"/>
</dbReference>
<evidence type="ECO:0000313" key="13">
    <source>
        <dbReference type="Proteomes" id="UP000050700"/>
    </source>
</evidence>
<dbReference type="PATRIC" id="fig|727.564.peg.743"/>
<keyword evidence="6 11" id="KW-0812">Transmembrane</keyword>
<dbReference type="GO" id="GO:0019344">
    <property type="term" value="P:cysteine biosynthetic process"/>
    <property type="evidence" value="ECO:0007669"/>
    <property type="project" value="UniProtKB-UniRule"/>
</dbReference>
<comment type="similarity">
    <text evidence="11">Belongs to the CysZ family.</text>
</comment>
<evidence type="ECO:0000256" key="6">
    <source>
        <dbReference type="ARBA" id="ARBA00022692"/>
    </source>
</evidence>
<evidence type="ECO:0000256" key="7">
    <source>
        <dbReference type="ARBA" id="ARBA00022989"/>
    </source>
</evidence>
<feature type="transmembrane region" description="Helical" evidence="11">
    <location>
        <begin position="141"/>
        <end position="161"/>
    </location>
</feature>
<keyword evidence="8 11" id="KW-0764">Sulfate transport</keyword>
<evidence type="ECO:0000256" key="9">
    <source>
        <dbReference type="ARBA" id="ARBA00023136"/>
    </source>
</evidence>
<dbReference type="InterPro" id="IPR059112">
    <property type="entry name" value="CysZ/EI24"/>
</dbReference>
<dbReference type="EMBL" id="JMQP01000002">
    <property type="protein sequence ID" value="KIS35010.1"/>
    <property type="molecule type" value="Genomic_DNA"/>
</dbReference>
<evidence type="ECO:0000313" key="12">
    <source>
        <dbReference type="EMBL" id="KIS35010.1"/>
    </source>
</evidence>
<comment type="subcellular location">
    <subcellularLocation>
        <location evidence="11">Cell inner membrane</location>
        <topology evidence="11">Multi-pass membrane protein</topology>
    </subcellularLocation>
    <subcellularLocation>
        <location evidence="1">Membrane</location>
        <topology evidence="1">Multi-pass membrane protein</topology>
    </subcellularLocation>
</comment>
<evidence type="ECO:0000256" key="8">
    <source>
        <dbReference type="ARBA" id="ARBA00023032"/>
    </source>
</evidence>
<protein>
    <recommendedName>
        <fullName evidence="11">Sulfate transporter CysZ</fullName>
    </recommendedName>
</protein>
<feature type="transmembrane region" description="Helical" evidence="11">
    <location>
        <begin position="207"/>
        <end position="240"/>
    </location>
</feature>
<keyword evidence="9 11" id="KW-0472">Membrane</keyword>
<evidence type="ECO:0000256" key="5">
    <source>
        <dbReference type="ARBA" id="ARBA00022605"/>
    </source>
</evidence>
<evidence type="ECO:0000256" key="3">
    <source>
        <dbReference type="ARBA" id="ARBA00022475"/>
    </source>
</evidence>
<dbReference type="PANTHER" id="PTHR37468">
    <property type="entry name" value="SULFATE TRANSPORTER CYSZ"/>
    <property type="match status" value="1"/>
</dbReference>
<feature type="transmembrane region" description="Helical" evidence="11">
    <location>
        <begin position="29"/>
        <end position="49"/>
    </location>
</feature>
<dbReference type="InterPro" id="IPR050480">
    <property type="entry name" value="CysZ-like"/>
</dbReference>
<name>A0A0D0ILY7_HAEIF</name>
<keyword evidence="10 11" id="KW-0198">Cysteine biosynthesis</keyword>
<dbReference type="InterPro" id="IPR022985">
    <property type="entry name" value="Sulfate_CysZ"/>
</dbReference>
<dbReference type="AlphaFoldDB" id="A0A0D0ILY7"/>
<dbReference type="PANTHER" id="PTHR37468:SF1">
    <property type="entry name" value="SULFATE TRANSPORTER CYSZ"/>
    <property type="match status" value="1"/>
</dbReference>
<evidence type="ECO:0000256" key="1">
    <source>
        <dbReference type="ARBA" id="ARBA00004141"/>
    </source>
</evidence>
<sequence length="272" mass="31111">MLNLNELKSGFHYFVMGWHFITQKGLRRFVIMPIVLNTILLCGLFWLFISQISSAIDWVMNFIPDWLSFLSVILLTLSILTILLLFYFTFTTFSGFIAAPFNGLLAEKVEKMLTGENINDDGLVDIMRDVPRMLAREWQKLRYSLPKIIALFLLSFIPLVGQTIVPVLTFLFTCWMMAIQYCDYPFDNHKVSFDIMKNALGNQRTQSLTFGGLVTCCTFVPVINLLIMPVAVCGATLMWVENYRNDLGFNMNRSFSSQTGLDVRSENTGIVK</sequence>
<comment type="caution">
    <text evidence="12">The sequence shown here is derived from an EMBL/GenBank/DDBJ whole genome shotgun (WGS) entry which is preliminary data.</text>
</comment>
<dbReference type="GO" id="GO:0009675">
    <property type="term" value="F:high-affinity sulfate:proton symporter activity"/>
    <property type="evidence" value="ECO:0007669"/>
    <property type="project" value="TreeGrafter"/>
</dbReference>
<keyword evidence="3 11" id="KW-1003">Cell membrane</keyword>
<evidence type="ECO:0000256" key="2">
    <source>
        <dbReference type="ARBA" id="ARBA00022448"/>
    </source>
</evidence>
<gene>
    <name evidence="11 12" type="primary">cysZ</name>
    <name evidence="12" type="ORF">NTHI1209_00613</name>
</gene>
<dbReference type="HAMAP" id="MF_00468">
    <property type="entry name" value="CysZ"/>
    <property type="match status" value="1"/>
</dbReference>
<evidence type="ECO:0000256" key="11">
    <source>
        <dbReference type="HAMAP-Rule" id="MF_00468"/>
    </source>
</evidence>
<reference evidence="12 13" key="1">
    <citation type="submission" date="2014-05" db="EMBL/GenBank/DDBJ databases">
        <title>Methylome analysis of the phasevarions of Haemophilus influenzae.</title>
        <authorList>
            <person name="Atack J.M."/>
            <person name="Fox K.L."/>
            <person name="Power P.M."/>
            <person name="Clark T."/>
            <person name="Jurcisek J."/>
            <person name="Korlach J."/>
            <person name="Bakaletz L.O."/>
            <person name="Jennings M.P."/>
        </authorList>
    </citation>
    <scope>NUCLEOTIDE SEQUENCE [LARGE SCALE GENOMIC DNA]</scope>
    <source>
        <strain evidence="12 13">1209</strain>
    </source>
</reference>
<proteinExistence type="inferred from homology"/>
<keyword evidence="7 11" id="KW-1133">Transmembrane helix</keyword>
<feature type="transmembrane region" description="Helical" evidence="11">
    <location>
        <begin position="69"/>
        <end position="90"/>
    </location>
</feature>
<dbReference type="Proteomes" id="UP000050700">
    <property type="component" value="Unassembled WGS sequence"/>
</dbReference>
<dbReference type="GO" id="GO:0000103">
    <property type="term" value="P:sulfate assimilation"/>
    <property type="evidence" value="ECO:0007669"/>
    <property type="project" value="InterPro"/>
</dbReference>
<keyword evidence="2 11" id="KW-0813">Transport</keyword>
<accession>A0A0D0ILY7</accession>
<keyword evidence="5 11" id="KW-0028">Amino-acid biosynthesis</keyword>
<dbReference type="NCBIfam" id="NF003433">
    <property type="entry name" value="PRK04949.1"/>
    <property type="match status" value="1"/>
</dbReference>
<evidence type="ECO:0000256" key="4">
    <source>
        <dbReference type="ARBA" id="ARBA00022519"/>
    </source>
</evidence>